<proteinExistence type="predicted"/>
<evidence type="ECO:0000313" key="6">
    <source>
        <dbReference type="Proteomes" id="UP000448943"/>
    </source>
</evidence>
<dbReference type="EMBL" id="SIJB01000008">
    <property type="protein sequence ID" value="NBI28047.1"/>
    <property type="molecule type" value="Genomic_DNA"/>
</dbReference>
<dbReference type="AlphaFoldDB" id="A0A6N9PYK7"/>
<keyword evidence="3" id="KW-0732">Signal</keyword>
<dbReference type="PROSITE" id="PS51257">
    <property type="entry name" value="PROKAR_LIPOPROTEIN"/>
    <property type="match status" value="1"/>
</dbReference>
<comment type="caution">
    <text evidence="5">The sequence shown here is derived from an EMBL/GenBank/DDBJ whole genome shotgun (WGS) entry which is preliminary data.</text>
</comment>
<feature type="signal peptide" evidence="3">
    <location>
        <begin position="1"/>
        <end position="24"/>
    </location>
</feature>
<feature type="chain" id="PRO_5026738910" evidence="3">
    <location>
        <begin position="25"/>
        <end position="396"/>
    </location>
</feature>
<accession>A0A6N9PYK7</accession>
<keyword evidence="6" id="KW-1185">Reference proteome</keyword>
<protein>
    <submittedName>
        <fullName evidence="5">Class A beta-lactamase-related serine hydrolase</fullName>
    </submittedName>
</protein>
<dbReference type="Proteomes" id="UP000448943">
    <property type="component" value="Unassembled WGS sequence"/>
</dbReference>
<feature type="domain" description="Beta-lactamase-related" evidence="4">
    <location>
        <begin position="75"/>
        <end position="374"/>
    </location>
</feature>
<name>A0A6N9PYK7_9BACL</name>
<evidence type="ECO:0000313" key="5">
    <source>
        <dbReference type="EMBL" id="NBI28047.1"/>
    </source>
</evidence>
<keyword evidence="5" id="KW-0378">Hydrolase</keyword>
<dbReference type="GO" id="GO:0016020">
    <property type="term" value="C:membrane"/>
    <property type="evidence" value="ECO:0007669"/>
    <property type="project" value="UniProtKB-SubCell"/>
</dbReference>
<dbReference type="InterPro" id="IPR050491">
    <property type="entry name" value="AmpC-like"/>
</dbReference>
<dbReference type="InterPro" id="IPR001466">
    <property type="entry name" value="Beta-lactam-related"/>
</dbReference>
<comment type="subcellular location">
    <subcellularLocation>
        <location evidence="1">Membrane</location>
    </subcellularLocation>
</comment>
<evidence type="ECO:0000259" key="4">
    <source>
        <dbReference type="Pfam" id="PF00144"/>
    </source>
</evidence>
<sequence length="396" mass="45154">MIMRKSYVLMFLCFLLVVSGCSVSTTDYSDVPDQLKQDKNEIEFKPLVINNKEELETQIEKAVNGFTEEFSFSGAVYVGVGELDIFSKGVGFADYEEQIDNTVDTKFLIGKGTTEFTAAAILMLEDEGYLYLDDPITEYFPEHTHWEEVTIEHLLSMSSGIVNYMEEPYFSQIPEWVYTTTDEGKDLDVIMGIFENEELNFIPGEEFEYSFSNYILLGRIIEQVTGMPFHEYIKENIFNPLEMTNSGLGNNWIDEYDKAIGYSMIGQGYADEMELYNTGGVDASAGLYSTVNDLSKWYKAINTNEILSKEVVQKMFTTHTSIENKPNNINEFNYGLGTYLYGNVAVNINRMLGYTSLVHYEPETGVLIIILGNHERIFYTNNSLKNILLEVIYGRS</sequence>
<dbReference type="GO" id="GO:0016787">
    <property type="term" value="F:hydrolase activity"/>
    <property type="evidence" value="ECO:0007669"/>
    <property type="project" value="UniProtKB-KW"/>
</dbReference>
<evidence type="ECO:0000256" key="3">
    <source>
        <dbReference type="SAM" id="SignalP"/>
    </source>
</evidence>
<dbReference type="PANTHER" id="PTHR46825">
    <property type="entry name" value="D-ALANYL-D-ALANINE-CARBOXYPEPTIDASE/ENDOPEPTIDASE AMPH"/>
    <property type="match status" value="1"/>
</dbReference>
<reference evidence="5 6" key="1">
    <citation type="submission" date="2019-01" db="EMBL/GenBank/DDBJ databases">
        <title>Chengkuizengella sp. nov., isolated from deep-sea sediment of East Pacific Ocean.</title>
        <authorList>
            <person name="Yang J."/>
            <person name="Lai Q."/>
            <person name="Shao Z."/>
        </authorList>
    </citation>
    <scope>NUCLEOTIDE SEQUENCE [LARGE SCALE GENOMIC DNA]</scope>
    <source>
        <strain evidence="5 6">YPA3-1-1</strain>
    </source>
</reference>
<gene>
    <name evidence="5" type="ORF">ERL59_03610</name>
</gene>
<dbReference type="PANTHER" id="PTHR46825:SF11">
    <property type="entry name" value="PENICILLIN-BINDING PROTEIN 4"/>
    <property type="match status" value="1"/>
</dbReference>
<dbReference type="InterPro" id="IPR012338">
    <property type="entry name" value="Beta-lactam/transpept-like"/>
</dbReference>
<organism evidence="5 6">
    <name type="scientific">Chengkuizengella marina</name>
    <dbReference type="NCBI Taxonomy" id="2507566"/>
    <lineage>
        <taxon>Bacteria</taxon>
        <taxon>Bacillati</taxon>
        <taxon>Bacillota</taxon>
        <taxon>Bacilli</taxon>
        <taxon>Bacillales</taxon>
        <taxon>Paenibacillaceae</taxon>
        <taxon>Chengkuizengella</taxon>
    </lineage>
</organism>
<keyword evidence="2" id="KW-0472">Membrane</keyword>
<dbReference type="Pfam" id="PF00144">
    <property type="entry name" value="Beta-lactamase"/>
    <property type="match status" value="1"/>
</dbReference>
<dbReference type="Gene3D" id="3.40.710.10">
    <property type="entry name" value="DD-peptidase/beta-lactamase superfamily"/>
    <property type="match status" value="1"/>
</dbReference>
<evidence type="ECO:0000256" key="2">
    <source>
        <dbReference type="ARBA" id="ARBA00023136"/>
    </source>
</evidence>
<evidence type="ECO:0000256" key="1">
    <source>
        <dbReference type="ARBA" id="ARBA00004370"/>
    </source>
</evidence>
<dbReference type="SUPFAM" id="SSF56601">
    <property type="entry name" value="beta-lactamase/transpeptidase-like"/>
    <property type="match status" value="1"/>
</dbReference>